<feature type="transmembrane region" description="Helical" evidence="2">
    <location>
        <begin position="7"/>
        <end position="25"/>
    </location>
</feature>
<evidence type="ECO:0008006" key="5">
    <source>
        <dbReference type="Google" id="ProtNLM"/>
    </source>
</evidence>
<reference evidence="3" key="1">
    <citation type="submission" date="2025-08" db="UniProtKB">
        <authorList>
            <consortium name="Ensembl"/>
        </authorList>
    </citation>
    <scope>IDENTIFICATION</scope>
</reference>
<feature type="region of interest" description="Disordered" evidence="1">
    <location>
        <begin position="45"/>
        <end position="89"/>
    </location>
</feature>
<sequence length="539" mass="57372">MPLRFRSFVPYTLPGVLSLIGWWWYTSRKKARITSHKSEEGHAMGLLASPSEGSNGMVDKGCPAASVTHDRSCQDRPKAKEQRPVEQEVISQVHVPATETSVEEPVCSAVTVTTSRKLGAPPCSNATTDSHQASTESIRQTTPLSTSTPSNVVEKCFQYNQPGAAAVSSESSHLPTEEAKKVKPAVVSSCVKLAKAERPEPEGEVAGNILAVPFAENVQVDLVKDSLSCTKDDLSSTTTAATRTVGPESPMVSVSFPLSASTPISDASIEPHHHENGGVSRPAETRDNMEELQRLAAGLITEVISAAKQEVMAVSSCKTSEAASSSTPTFNGKGTTGDEDLHVSHQQAAQIVKEVINGCLSPSVWQKPEEVPECLVSSRGQLESTPVLPKLQGEETITATEDSGCSTCQSEDGISSEDLLLSTGLSSAVPESKEDLIQISGISRCSEEKEDGLQESSDLTELEEPTLTREHVAAVCEAARLNGTGFRNGTSEAEADQSGGECHDSLKYCIICICVGKALLIKILTTNLHTVSYVFDSYL</sequence>
<protein>
    <recommendedName>
        <fullName evidence="5">A kinase (PRKA) anchor protein 1b</fullName>
    </recommendedName>
</protein>
<accession>A0A8B9HK03</accession>
<organism evidence="3 4">
    <name type="scientific">Astyanax mexicanus</name>
    <name type="common">Blind cave fish</name>
    <name type="synonym">Astyanax fasciatus mexicanus</name>
    <dbReference type="NCBI Taxonomy" id="7994"/>
    <lineage>
        <taxon>Eukaryota</taxon>
        <taxon>Metazoa</taxon>
        <taxon>Chordata</taxon>
        <taxon>Craniata</taxon>
        <taxon>Vertebrata</taxon>
        <taxon>Euteleostomi</taxon>
        <taxon>Actinopterygii</taxon>
        <taxon>Neopterygii</taxon>
        <taxon>Teleostei</taxon>
        <taxon>Ostariophysi</taxon>
        <taxon>Characiformes</taxon>
        <taxon>Characoidei</taxon>
        <taxon>Acestrorhamphidae</taxon>
        <taxon>Acestrorhamphinae</taxon>
        <taxon>Astyanax</taxon>
    </lineage>
</organism>
<keyword evidence="2" id="KW-1133">Transmembrane helix</keyword>
<feature type="compositionally biased region" description="Polar residues" evidence="1">
    <location>
        <begin position="256"/>
        <end position="265"/>
    </location>
</feature>
<proteinExistence type="predicted"/>
<feature type="region of interest" description="Disordered" evidence="1">
    <location>
        <begin position="121"/>
        <end position="149"/>
    </location>
</feature>
<keyword evidence="2" id="KW-0472">Membrane</keyword>
<dbReference type="AlphaFoldDB" id="A0A8B9HK03"/>
<feature type="region of interest" description="Disordered" evidence="1">
    <location>
        <begin position="232"/>
        <end position="286"/>
    </location>
</feature>
<evidence type="ECO:0000256" key="1">
    <source>
        <dbReference type="SAM" id="MobiDB-lite"/>
    </source>
</evidence>
<evidence type="ECO:0000313" key="4">
    <source>
        <dbReference type="Proteomes" id="UP000694621"/>
    </source>
</evidence>
<evidence type="ECO:0000256" key="2">
    <source>
        <dbReference type="SAM" id="Phobius"/>
    </source>
</evidence>
<feature type="compositionally biased region" description="Polar residues" evidence="1">
    <location>
        <begin position="124"/>
        <end position="149"/>
    </location>
</feature>
<keyword evidence="2" id="KW-0812">Transmembrane</keyword>
<name>A0A8B9HK03_ASTMX</name>
<feature type="compositionally biased region" description="Basic and acidic residues" evidence="1">
    <location>
        <begin position="68"/>
        <end position="86"/>
    </location>
</feature>
<dbReference type="Proteomes" id="UP000694621">
    <property type="component" value="Unplaced"/>
</dbReference>
<evidence type="ECO:0000313" key="3">
    <source>
        <dbReference type="Ensembl" id="ENSAMXP00005011388.1"/>
    </source>
</evidence>
<dbReference type="Ensembl" id="ENSAMXT00005012661.1">
    <property type="protein sequence ID" value="ENSAMXP00005011388.1"/>
    <property type="gene ID" value="ENSAMXG00005006273.1"/>
</dbReference>